<sequence length="235" mass="26091">MVMTARVLTGFFPSHDFVIETSENALKYWGRKRHYSFLPECSADIVAGWMQGCMFSIDRPGSCMPELSSARKAVAKSGTVDLGWGLTSRAFGQHLWLFSHRAFHAAVAALEAWNIGRIVGGPFSVRWINMFGSENSSRPTFVYGPSPVPGFWAYRNGEQTILWHPLILGPAGLWDKGDIRPSLGLAARLDGSNSWLWRGEAVTDGTWKADGFHPLLAPDGWFSEKSIRTKGESRI</sequence>
<protein>
    <submittedName>
        <fullName evidence="1">Uncharacterized protein</fullName>
    </submittedName>
</protein>
<organism evidence="1 2">
    <name type="scientific">Sulfobacillus benefaciens</name>
    <dbReference type="NCBI Taxonomy" id="453960"/>
    <lineage>
        <taxon>Bacteria</taxon>
        <taxon>Bacillati</taxon>
        <taxon>Bacillota</taxon>
        <taxon>Clostridia</taxon>
        <taxon>Eubacteriales</taxon>
        <taxon>Clostridiales Family XVII. Incertae Sedis</taxon>
        <taxon>Sulfobacillus</taxon>
    </lineage>
</organism>
<reference evidence="1 2" key="1">
    <citation type="journal article" date="2014" name="BMC Genomics">
        <title>Comparison of environmental and isolate Sulfobacillus genomes reveals diverse carbon, sulfur, nitrogen, and hydrogen metabolisms.</title>
        <authorList>
            <person name="Justice N.B."/>
            <person name="Norman A."/>
            <person name="Brown C.T."/>
            <person name="Singh A."/>
            <person name="Thomas B.C."/>
            <person name="Banfield J.F."/>
        </authorList>
    </citation>
    <scope>NUCLEOTIDE SEQUENCE [LARGE SCALE GENOMIC DNA]</scope>
    <source>
        <strain evidence="1">AMDSBA1</strain>
    </source>
</reference>
<proteinExistence type="predicted"/>
<accession>A0A2T2X072</accession>
<dbReference type="AlphaFoldDB" id="A0A2T2X072"/>
<dbReference type="Proteomes" id="UP000242699">
    <property type="component" value="Unassembled WGS sequence"/>
</dbReference>
<evidence type="ECO:0000313" key="1">
    <source>
        <dbReference type="EMBL" id="PSR27884.1"/>
    </source>
</evidence>
<evidence type="ECO:0000313" key="2">
    <source>
        <dbReference type="Proteomes" id="UP000242699"/>
    </source>
</evidence>
<name>A0A2T2X072_9FIRM</name>
<dbReference type="EMBL" id="PXYT01000023">
    <property type="protein sequence ID" value="PSR27884.1"/>
    <property type="molecule type" value="Genomic_DNA"/>
</dbReference>
<comment type="caution">
    <text evidence="1">The sequence shown here is derived from an EMBL/GenBank/DDBJ whole genome shotgun (WGS) entry which is preliminary data.</text>
</comment>
<gene>
    <name evidence="1" type="ORF">C7B43_10880</name>
</gene>